<proteinExistence type="predicted"/>
<organism evidence="2">
    <name type="scientific">Borrelia garinii subsp. bavariensis (strain ATCC BAA-2496 / DSM 23469 / PBi)</name>
    <name type="common">Borreliella bavariensis</name>
    <dbReference type="NCBI Taxonomy" id="290434"/>
    <lineage>
        <taxon>Bacteria</taxon>
        <taxon>Pseudomonadati</taxon>
        <taxon>Spirochaetota</taxon>
        <taxon>Spirochaetia</taxon>
        <taxon>Spirochaetales</taxon>
        <taxon>Borreliaceae</taxon>
        <taxon>Borreliella</taxon>
    </lineage>
</organism>
<accession>A0A7I6GY25</accession>
<gene>
    <name evidence="2" type="ordered locus">BGP337</name>
</gene>
<evidence type="ECO:0000256" key="1">
    <source>
        <dbReference type="SAM" id="MobiDB-lite"/>
    </source>
</evidence>
<reference evidence="2" key="1">
    <citation type="journal article" date="2004" name="Nucleic Acids Res.">
        <title>Comparative analysis of the Borrelia garinii genome.</title>
        <authorList>
            <person name="Glockner G."/>
            <person name="Lehmann R."/>
            <person name="Romualdi A."/>
            <person name="Pradella S."/>
            <person name="Schulte-Spechtel U."/>
            <person name="Schilhabel M."/>
            <person name="Wilske B."/>
            <person name="Suhnel J."/>
            <person name="Platzer M."/>
        </authorList>
    </citation>
    <scope>NUCLEOTIDE SEQUENCE [LARGE SCALE GENOMIC DNA]</scope>
    <source>
        <strain>ATCC BAA-2496 / DSM 23469 / PBi</strain>
        <strain evidence="2">PBi</strain>
        <plasmid>39</plasmid>
    </source>
</reference>
<reference evidence="2" key="2">
    <citation type="submission" date="2004-09" db="EMBL/GenBank/DDBJ databases">
        <authorList>
            <person name="Gloeckner G."/>
            <person name="Schilhabel M."/>
            <person name="Lehmann R."/>
            <person name="Platzer M."/>
        </authorList>
    </citation>
    <scope>NUCLEOTIDE SEQUENCE</scope>
    <source>
        <strain evidence="2">PBi</strain>
    </source>
</reference>
<sequence length="22" mass="1970">MQKAPGVAAVPGSGGKGQEGGS</sequence>
<dbReference type="AlphaFoldDB" id="A0A7I6GY25"/>
<evidence type="ECO:0000313" key="2">
    <source>
        <dbReference type="EMBL" id="AAU86188.1"/>
    </source>
</evidence>
<evidence type="ECO:0000313" key="3">
    <source>
        <dbReference type="Proteomes" id="UP000002276"/>
    </source>
</evidence>
<geneLocation type="plasmid" evidence="3">
    <name>39</name>
</geneLocation>
<feature type="region of interest" description="Disordered" evidence="1">
    <location>
        <begin position="1"/>
        <end position="22"/>
    </location>
</feature>
<feature type="compositionally biased region" description="Low complexity" evidence="1">
    <location>
        <begin position="1"/>
        <end position="11"/>
    </location>
</feature>
<protein>
    <submittedName>
        <fullName evidence="2">Uncharacterized protein</fullName>
    </submittedName>
</protein>
<name>A0A7I6GY25_BORGP</name>
<feature type="compositionally biased region" description="Gly residues" evidence="1">
    <location>
        <begin position="12"/>
        <end position="22"/>
    </location>
</feature>
<dbReference type="EMBL" id="AY722953">
    <property type="protein sequence ID" value="AAU86188.1"/>
    <property type="molecule type" value="Genomic_DNA"/>
</dbReference>